<name>A0A8B7NYY3_HYAAZ</name>
<feature type="region of interest" description="Disordered" evidence="1">
    <location>
        <begin position="90"/>
        <end position="112"/>
    </location>
</feature>
<proteinExistence type="predicted"/>
<dbReference type="GeneID" id="108674635"/>
<dbReference type="RefSeq" id="XP_018018086.1">
    <property type="nucleotide sequence ID" value="XM_018162597.2"/>
</dbReference>
<keyword evidence="2" id="KW-0732">Signal</keyword>
<protein>
    <submittedName>
        <fullName evidence="4">Uncharacterized protein LOC108674635</fullName>
    </submittedName>
</protein>
<gene>
    <name evidence="4" type="primary">LOC108674635</name>
</gene>
<dbReference type="KEGG" id="hazt:108674635"/>
<sequence length="416" mass="47878">MKQTIQLLQAVLSVACAVPLGYSRTSPANGSVYPANRHYVNGYTEGENTTQPSYVYIQRPKGYFRSVLYTDEELKGLDENQYPWEVQSADSVEDDSVTLETSTNSQENSTFPPEIIDFPLENSTFPLENSTVLQDNIFSQENSTVLQDNSIYPLGDTPLLRANSISSLHKPPQNLFKNPLHFDTTKDVPEKDLFFGSSIDYTKFDLVKQQVIRILRGKFENDVETVFKNVHSSSYRYLHVNPDYFAGVSLEDIFQHTRNYFRFKSPLEAENLPSRTIYEVRKFLATHLELPLYVDRGYIGSFGQVLQRNKNFFMLAANSSLYTDQYKYNLMVQIVSRVMWEANMVPCQEFMRDQFYHEVSWREFFDRKAVQLGGVREGPTYHLVPLDAAHVPQRLLGCLPWAAQGECFSWANTQLS</sequence>
<evidence type="ECO:0000256" key="1">
    <source>
        <dbReference type="SAM" id="MobiDB-lite"/>
    </source>
</evidence>
<keyword evidence="3" id="KW-1185">Reference proteome</keyword>
<organism evidence="3 4">
    <name type="scientific">Hyalella azteca</name>
    <name type="common">Amphipod</name>
    <dbReference type="NCBI Taxonomy" id="294128"/>
    <lineage>
        <taxon>Eukaryota</taxon>
        <taxon>Metazoa</taxon>
        <taxon>Ecdysozoa</taxon>
        <taxon>Arthropoda</taxon>
        <taxon>Crustacea</taxon>
        <taxon>Multicrustacea</taxon>
        <taxon>Malacostraca</taxon>
        <taxon>Eumalacostraca</taxon>
        <taxon>Peracarida</taxon>
        <taxon>Amphipoda</taxon>
        <taxon>Senticaudata</taxon>
        <taxon>Talitrida</taxon>
        <taxon>Talitroidea</taxon>
        <taxon>Hyalellidae</taxon>
        <taxon>Hyalella</taxon>
    </lineage>
</organism>
<evidence type="ECO:0000313" key="4">
    <source>
        <dbReference type="RefSeq" id="XP_018018086.1"/>
    </source>
</evidence>
<feature type="compositionally biased region" description="Polar residues" evidence="1">
    <location>
        <begin position="98"/>
        <end position="111"/>
    </location>
</feature>
<dbReference type="PROSITE" id="PS51257">
    <property type="entry name" value="PROKAR_LIPOPROTEIN"/>
    <property type="match status" value="1"/>
</dbReference>
<feature type="signal peptide" evidence="2">
    <location>
        <begin position="1"/>
        <end position="23"/>
    </location>
</feature>
<evidence type="ECO:0000313" key="3">
    <source>
        <dbReference type="Proteomes" id="UP000694843"/>
    </source>
</evidence>
<dbReference type="AlphaFoldDB" id="A0A8B7NYY3"/>
<accession>A0A8B7NYY3</accession>
<evidence type="ECO:0000256" key="2">
    <source>
        <dbReference type="SAM" id="SignalP"/>
    </source>
</evidence>
<reference evidence="4" key="1">
    <citation type="submission" date="2025-08" db="UniProtKB">
        <authorList>
            <consortium name="RefSeq"/>
        </authorList>
    </citation>
    <scope>IDENTIFICATION</scope>
    <source>
        <tissue evidence="4">Whole organism</tissue>
    </source>
</reference>
<dbReference type="Proteomes" id="UP000694843">
    <property type="component" value="Unplaced"/>
</dbReference>
<feature type="chain" id="PRO_5034810627" evidence="2">
    <location>
        <begin position="24"/>
        <end position="416"/>
    </location>
</feature>